<comment type="caution">
    <text evidence="1">The sequence shown here is derived from an EMBL/GenBank/DDBJ whole genome shotgun (WGS) entry which is preliminary data.</text>
</comment>
<gene>
    <name evidence="1" type="ORF">FHR84_004226</name>
</gene>
<name>A0A852Z2T1_9ACTN</name>
<accession>A0A852Z2T1</accession>
<dbReference type="RefSeq" id="WP_179537158.1">
    <property type="nucleotide sequence ID" value="NZ_JACBYW010000009.1"/>
</dbReference>
<dbReference type="EMBL" id="JACBYW010000009">
    <property type="protein sequence ID" value="NYH80858.1"/>
    <property type="molecule type" value="Genomic_DNA"/>
</dbReference>
<evidence type="ECO:0000313" key="2">
    <source>
        <dbReference type="Proteomes" id="UP000548304"/>
    </source>
</evidence>
<reference evidence="1 2" key="1">
    <citation type="submission" date="2020-07" db="EMBL/GenBank/DDBJ databases">
        <title>Genomic Encyclopedia of Type Strains, Phase III (KMG-III): the genomes of soil and plant-associated and newly described type strains.</title>
        <authorList>
            <person name="Whitman W."/>
        </authorList>
    </citation>
    <scope>NUCLEOTIDE SEQUENCE [LARGE SCALE GENOMIC DNA]</scope>
    <source>
        <strain evidence="1 2">CECT 8576</strain>
    </source>
</reference>
<protein>
    <submittedName>
        <fullName evidence="1">Uncharacterized protein</fullName>
    </submittedName>
</protein>
<dbReference type="Proteomes" id="UP000548304">
    <property type="component" value="Unassembled WGS sequence"/>
</dbReference>
<sequence>MSERVDVLRLGERRYAAEVHEGEQTTEHRVTFGQDTLEDLTSPPPEENEVVAESVRYLLEKEPSTSLPHDIDLGDIRRSDAEFIPELRARLGG</sequence>
<keyword evidence="2" id="KW-1185">Reference proteome</keyword>
<proteinExistence type="predicted"/>
<evidence type="ECO:0000313" key="1">
    <source>
        <dbReference type="EMBL" id="NYH80858.1"/>
    </source>
</evidence>
<organism evidence="1 2">
    <name type="scientific">Actinopolyspora biskrensis</name>
    <dbReference type="NCBI Taxonomy" id="1470178"/>
    <lineage>
        <taxon>Bacteria</taxon>
        <taxon>Bacillati</taxon>
        <taxon>Actinomycetota</taxon>
        <taxon>Actinomycetes</taxon>
        <taxon>Actinopolysporales</taxon>
        <taxon>Actinopolysporaceae</taxon>
        <taxon>Actinopolyspora</taxon>
    </lineage>
</organism>
<dbReference type="AlphaFoldDB" id="A0A852Z2T1"/>